<evidence type="ECO:0000256" key="2">
    <source>
        <dbReference type="SAM" id="SignalP"/>
    </source>
</evidence>
<dbReference type="SMART" id="SM00499">
    <property type="entry name" value="AAI"/>
    <property type="match status" value="1"/>
</dbReference>
<dbReference type="AlphaFoldDB" id="A0A5P1FFQ7"/>
<feature type="chain" id="PRO_5024274566" description="Non-specific lipid-transfer protein" evidence="2">
    <location>
        <begin position="26"/>
        <end position="117"/>
    </location>
</feature>
<organism evidence="4 5">
    <name type="scientific">Asparagus officinalis</name>
    <name type="common">Garden asparagus</name>
    <dbReference type="NCBI Taxonomy" id="4686"/>
    <lineage>
        <taxon>Eukaryota</taxon>
        <taxon>Viridiplantae</taxon>
        <taxon>Streptophyta</taxon>
        <taxon>Embryophyta</taxon>
        <taxon>Tracheophyta</taxon>
        <taxon>Spermatophyta</taxon>
        <taxon>Magnoliopsida</taxon>
        <taxon>Liliopsida</taxon>
        <taxon>Asparagales</taxon>
        <taxon>Asparagaceae</taxon>
        <taxon>Asparagoideae</taxon>
        <taxon>Asparagus</taxon>
    </lineage>
</organism>
<evidence type="ECO:0000259" key="3">
    <source>
        <dbReference type="SMART" id="SM00499"/>
    </source>
</evidence>
<dbReference type="GO" id="GO:0008289">
    <property type="term" value="F:lipid binding"/>
    <property type="evidence" value="ECO:0007669"/>
    <property type="project" value="UniProtKB-KW"/>
</dbReference>
<dbReference type="Gramene" id="ONK77205">
    <property type="protein sequence ID" value="ONK77205"/>
    <property type="gene ID" value="A4U43_C02F4170"/>
</dbReference>
<dbReference type="InterPro" id="IPR036312">
    <property type="entry name" value="Bifun_inhib/LTP/seed_sf"/>
</dbReference>
<accession>A0A5P1FFQ7</accession>
<dbReference type="SUPFAM" id="SSF47699">
    <property type="entry name" value="Bifunctional inhibitor/lipid-transfer protein/seed storage 2S albumin"/>
    <property type="match status" value="1"/>
</dbReference>
<feature type="signal peptide" evidence="2">
    <location>
        <begin position="1"/>
        <end position="25"/>
    </location>
</feature>
<gene>
    <name evidence="4" type="ORF">A4U43_C02F4170</name>
</gene>
<dbReference type="Gene3D" id="1.10.110.10">
    <property type="entry name" value="Plant lipid-transfer and hydrophobic proteins"/>
    <property type="match status" value="1"/>
</dbReference>
<protein>
    <recommendedName>
        <fullName evidence="1">Non-specific lipid-transfer protein</fullName>
    </recommendedName>
</protein>
<name>A0A5P1FFQ7_ASPOF</name>
<evidence type="ECO:0000313" key="4">
    <source>
        <dbReference type="EMBL" id="ONK77205.1"/>
    </source>
</evidence>
<evidence type="ECO:0000256" key="1">
    <source>
        <dbReference type="RuleBase" id="RU000628"/>
    </source>
</evidence>
<comment type="similarity">
    <text evidence="1">Belongs to the plant LTP family.</text>
</comment>
<dbReference type="GO" id="GO:0006869">
    <property type="term" value="P:lipid transport"/>
    <property type="evidence" value="ECO:0007669"/>
    <property type="project" value="InterPro"/>
</dbReference>
<dbReference type="EMBL" id="CM007382">
    <property type="protein sequence ID" value="ONK77205.1"/>
    <property type="molecule type" value="Genomic_DNA"/>
</dbReference>
<keyword evidence="1" id="KW-0813">Transport</keyword>
<keyword evidence="5" id="KW-1185">Reference proteome</keyword>
<dbReference type="OrthoDB" id="770678at2759"/>
<dbReference type="InterPro" id="IPR016140">
    <property type="entry name" value="Bifunc_inhib/LTP/seed_store"/>
</dbReference>
<evidence type="ECO:0000313" key="5">
    <source>
        <dbReference type="Proteomes" id="UP000243459"/>
    </source>
</evidence>
<keyword evidence="2" id="KW-0732">Signal</keyword>
<comment type="function">
    <text evidence="1">Plant non-specific lipid-transfer proteins transfer phospholipids as well as galactolipids across membranes. May play a role in wax or cutin deposition in the cell walls of expanding epidermal cells and certain secretory tissues.</text>
</comment>
<dbReference type="PRINTS" id="PR00382">
    <property type="entry name" value="LIPIDTRNSFER"/>
</dbReference>
<dbReference type="InterPro" id="IPR000528">
    <property type="entry name" value="Plant_nsLTP"/>
</dbReference>
<sequence>MARSSAALFAILFAFVLIAAPHAQGAISCGQAVSMISSCVNYARGQGTLPPGCCSGVRALNSAARSTPDRQQACACLKAAAGKISGLNQARAAGIPGACGVRLPYAISTSINCATVK</sequence>
<dbReference type="PROSITE" id="PS00597">
    <property type="entry name" value="PLANT_LTP"/>
    <property type="match status" value="1"/>
</dbReference>
<dbReference type="PANTHER" id="PTHR33076">
    <property type="entry name" value="NON-SPECIFIC LIPID-TRANSFER PROTEIN 2-RELATED"/>
    <property type="match status" value="1"/>
</dbReference>
<feature type="domain" description="Bifunctional inhibitor/plant lipid transfer protein/seed storage helical" evidence="3">
    <location>
        <begin position="29"/>
        <end position="113"/>
    </location>
</feature>
<dbReference type="PROSITE" id="PS51257">
    <property type="entry name" value="PROKAR_LIPOPROTEIN"/>
    <property type="match status" value="1"/>
</dbReference>
<dbReference type="Proteomes" id="UP000243459">
    <property type="component" value="Chromosome 2"/>
</dbReference>
<dbReference type="Pfam" id="PF00234">
    <property type="entry name" value="Tryp_alpha_amyl"/>
    <property type="match status" value="1"/>
</dbReference>
<keyword evidence="1" id="KW-0446">Lipid-binding</keyword>
<proteinExistence type="inferred from homology"/>
<dbReference type="OMA" id="RCNTSIC"/>
<dbReference type="CDD" id="cd01960">
    <property type="entry name" value="nsLTP1"/>
    <property type="match status" value="1"/>
</dbReference>
<reference evidence="5" key="1">
    <citation type="journal article" date="2017" name="Nat. Commun.">
        <title>The asparagus genome sheds light on the origin and evolution of a young Y chromosome.</title>
        <authorList>
            <person name="Harkess A."/>
            <person name="Zhou J."/>
            <person name="Xu C."/>
            <person name="Bowers J.E."/>
            <person name="Van der Hulst R."/>
            <person name="Ayyampalayam S."/>
            <person name="Mercati F."/>
            <person name="Riccardi P."/>
            <person name="McKain M.R."/>
            <person name="Kakrana A."/>
            <person name="Tang H."/>
            <person name="Ray J."/>
            <person name="Groenendijk J."/>
            <person name="Arikit S."/>
            <person name="Mathioni S.M."/>
            <person name="Nakano M."/>
            <person name="Shan H."/>
            <person name="Telgmann-Rauber A."/>
            <person name="Kanno A."/>
            <person name="Yue Z."/>
            <person name="Chen H."/>
            <person name="Li W."/>
            <person name="Chen Y."/>
            <person name="Xu X."/>
            <person name="Zhang Y."/>
            <person name="Luo S."/>
            <person name="Chen H."/>
            <person name="Gao J."/>
            <person name="Mao Z."/>
            <person name="Pires J.C."/>
            <person name="Luo M."/>
            <person name="Kudrna D."/>
            <person name="Wing R.A."/>
            <person name="Meyers B.C."/>
            <person name="Yi K."/>
            <person name="Kong H."/>
            <person name="Lavrijsen P."/>
            <person name="Sunseri F."/>
            <person name="Falavigna A."/>
            <person name="Ye Y."/>
            <person name="Leebens-Mack J.H."/>
            <person name="Chen G."/>
        </authorList>
    </citation>
    <scope>NUCLEOTIDE SEQUENCE [LARGE SCALE GENOMIC DNA]</scope>
    <source>
        <strain evidence="5">cv. DH0086</strain>
    </source>
</reference>